<dbReference type="SUPFAM" id="SSF50129">
    <property type="entry name" value="GroES-like"/>
    <property type="match status" value="1"/>
</dbReference>
<dbReference type="InterPro" id="IPR013149">
    <property type="entry name" value="ADH-like_C"/>
</dbReference>
<dbReference type="Pfam" id="PF08240">
    <property type="entry name" value="ADH_N"/>
    <property type="match status" value="1"/>
</dbReference>
<dbReference type="SMART" id="SM00829">
    <property type="entry name" value="PKS_ER"/>
    <property type="match status" value="1"/>
</dbReference>
<dbReference type="CDD" id="cd08270">
    <property type="entry name" value="MDR4"/>
    <property type="match status" value="1"/>
</dbReference>
<dbReference type="Gene3D" id="3.40.50.720">
    <property type="entry name" value="NAD(P)-binding Rossmann-like Domain"/>
    <property type="match status" value="1"/>
</dbReference>
<evidence type="ECO:0000313" key="4">
    <source>
        <dbReference type="EMBL" id="BAY56024.1"/>
    </source>
</evidence>
<evidence type="ECO:0000259" key="3">
    <source>
        <dbReference type="SMART" id="SM00829"/>
    </source>
</evidence>
<keyword evidence="1" id="KW-0521">NADP</keyword>
<keyword evidence="2" id="KW-0560">Oxidoreductase</keyword>
<evidence type="ECO:0000256" key="1">
    <source>
        <dbReference type="ARBA" id="ARBA00022857"/>
    </source>
</evidence>
<dbReference type="Pfam" id="PF00107">
    <property type="entry name" value="ADH_zinc_N"/>
    <property type="match status" value="1"/>
</dbReference>
<dbReference type="AlphaFoldDB" id="A0A1Z4JGY0"/>
<dbReference type="GO" id="GO:0070402">
    <property type="term" value="F:NADPH binding"/>
    <property type="evidence" value="ECO:0007669"/>
    <property type="project" value="TreeGrafter"/>
</dbReference>
<dbReference type="Proteomes" id="UP000217895">
    <property type="component" value="Chromosome"/>
</dbReference>
<evidence type="ECO:0000256" key="2">
    <source>
        <dbReference type="ARBA" id="ARBA00023002"/>
    </source>
</evidence>
<dbReference type="InterPro" id="IPR020843">
    <property type="entry name" value="ER"/>
</dbReference>
<gene>
    <name evidence="4" type="ORF">NIES2135_28520</name>
</gene>
<dbReference type="SUPFAM" id="SSF51735">
    <property type="entry name" value="NAD(P)-binding Rossmann-fold domains"/>
    <property type="match status" value="1"/>
</dbReference>
<dbReference type="Gene3D" id="3.90.180.10">
    <property type="entry name" value="Medium-chain alcohol dehydrogenases, catalytic domain"/>
    <property type="match status" value="1"/>
</dbReference>
<dbReference type="GO" id="GO:0016651">
    <property type="term" value="F:oxidoreductase activity, acting on NAD(P)H"/>
    <property type="evidence" value="ECO:0007669"/>
    <property type="project" value="TreeGrafter"/>
</dbReference>
<name>A0A1Z4JGY0_LEPBY</name>
<dbReference type="PANTHER" id="PTHR48106">
    <property type="entry name" value="QUINONE OXIDOREDUCTASE PIG3-RELATED"/>
    <property type="match status" value="1"/>
</dbReference>
<dbReference type="InterPro" id="IPR013154">
    <property type="entry name" value="ADH-like_N"/>
</dbReference>
<dbReference type="EMBL" id="AP018203">
    <property type="protein sequence ID" value="BAY56024.1"/>
    <property type="molecule type" value="Genomic_DNA"/>
</dbReference>
<accession>A0A1Z4JGY0</accession>
<organism evidence="4 5">
    <name type="scientific">Leptolyngbya boryana NIES-2135</name>
    <dbReference type="NCBI Taxonomy" id="1973484"/>
    <lineage>
        <taxon>Bacteria</taxon>
        <taxon>Bacillati</taxon>
        <taxon>Cyanobacteriota</taxon>
        <taxon>Cyanophyceae</taxon>
        <taxon>Leptolyngbyales</taxon>
        <taxon>Leptolyngbyaceae</taxon>
        <taxon>Leptolyngbya group</taxon>
        <taxon>Leptolyngbya</taxon>
    </lineage>
</organism>
<sequence length="314" mass="32559">MGTDMIRAVVVDPDVPGRLAIALVDPPSALPNQAIVEVAAISLNRGEVRRSLSAAAGWRPGWDFAGTISVAAADGSGFPVGTRVVGFLSGGAWAEEVAVSTDAIAALPDSVDFKTAATLPVAGLTALLALEKGGSLLDRSVLITGASGGVGYFACQLAAAAGAIVTAQVRRSELVEFVKTAKAHQVIVGNRFDQFAPYDLALDSVGGDVLPGVLENLALDGTCVTFGATAGSEVTFNVSKFYGKGGLSLYGFILFHELTKQTAAAGLTRLVKLVEQGLLKPHIDLEASWQEVAQVAQQLTDRRFLGKAVLQLRT</sequence>
<dbReference type="InterPro" id="IPR036291">
    <property type="entry name" value="NAD(P)-bd_dom_sf"/>
</dbReference>
<dbReference type="PANTHER" id="PTHR48106:SF18">
    <property type="entry name" value="QUINONE OXIDOREDUCTASE PIG3"/>
    <property type="match status" value="1"/>
</dbReference>
<proteinExistence type="predicted"/>
<feature type="domain" description="Enoyl reductase (ER)" evidence="3">
    <location>
        <begin position="14"/>
        <end position="310"/>
    </location>
</feature>
<protein>
    <submittedName>
        <fullName evidence="4">Alcohol dehydrogenase</fullName>
    </submittedName>
</protein>
<evidence type="ECO:0000313" key="5">
    <source>
        <dbReference type="Proteomes" id="UP000217895"/>
    </source>
</evidence>
<keyword evidence="5" id="KW-1185">Reference proteome</keyword>
<reference evidence="4 5" key="1">
    <citation type="submission" date="2017-06" db="EMBL/GenBank/DDBJ databases">
        <title>Genome sequencing of cyanobaciteial culture collection at National Institute for Environmental Studies (NIES).</title>
        <authorList>
            <person name="Hirose Y."/>
            <person name="Shimura Y."/>
            <person name="Fujisawa T."/>
            <person name="Nakamura Y."/>
            <person name="Kawachi M."/>
        </authorList>
    </citation>
    <scope>NUCLEOTIDE SEQUENCE [LARGE SCALE GENOMIC DNA]</scope>
    <source>
        <strain evidence="4 5">NIES-2135</strain>
    </source>
</reference>
<dbReference type="InterPro" id="IPR011032">
    <property type="entry name" value="GroES-like_sf"/>
</dbReference>